<protein>
    <recommendedName>
        <fullName evidence="5">C2 domain-containing protein</fullName>
    </recommendedName>
</protein>
<dbReference type="Gene3D" id="2.60.40.150">
    <property type="entry name" value="C2 domain"/>
    <property type="match status" value="2"/>
</dbReference>
<sequence length="503" mass="56669">MATYRPCTLRVHVHKATDLAAADFALLRKATSDPYVILSIDRQRFKTPVLLRELNPVWEGCVYDFNITQGDLYTKVLDIQVMDEDDLSADDIIGTLAIPLAQFAKQIDGLDSSAKMRSYNLNVPAEFERQKVNSQLYLSIEVIAGEHVVDGSFVPRLLKVELHQAMDLAAADFALLRKATSDPYVIFSVESQRHKSPVIPKDLNPVWDNCCYEFHLTQGDMFTKVLDVQVYDHDSASDDDLIGTAVLPLAQFEQQNEAKRRSFTLAVPDEFRKQRVNSQLVLTITVEKPGPVTADEEKEAMIQKMQLEIAQLQASSRSIVTKLDRQMSLPPAPSSPKAGPPPSPSRQPSIETDRDATRRALVNELHGLLMLPKIEKFHKFKPVTQDAYASKLEDEIEALKEELAKQQQTHALAHQMKEADEDEVLRLRDEIALHKATLAATQKMMQDQLVREELQAQEMERLKIFTRSLSITEAPRPAMSPRSKSTSAMVHDDKAADDASMWL</sequence>
<dbReference type="Pfam" id="PF00168">
    <property type="entry name" value="C2"/>
    <property type="match status" value="2"/>
</dbReference>
<organism evidence="6 7">
    <name type="scientific">Saprolegnia parasitica (strain CBS 223.65)</name>
    <dbReference type="NCBI Taxonomy" id="695850"/>
    <lineage>
        <taxon>Eukaryota</taxon>
        <taxon>Sar</taxon>
        <taxon>Stramenopiles</taxon>
        <taxon>Oomycota</taxon>
        <taxon>Saprolegniomycetes</taxon>
        <taxon>Saprolegniales</taxon>
        <taxon>Saprolegniaceae</taxon>
        <taxon>Saprolegnia</taxon>
    </lineage>
</organism>
<dbReference type="AlphaFoldDB" id="A0A067CSR1"/>
<evidence type="ECO:0000313" key="7">
    <source>
        <dbReference type="Proteomes" id="UP000030745"/>
    </source>
</evidence>
<dbReference type="KEGG" id="spar:SPRG_05526"/>
<dbReference type="InterPro" id="IPR035892">
    <property type="entry name" value="C2_domain_sf"/>
</dbReference>
<dbReference type="Proteomes" id="UP000030745">
    <property type="component" value="Unassembled WGS sequence"/>
</dbReference>
<evidence type="ECO:0000259" key="5">
    <source>
        <dbReference type="PROSITE" id="PS50004"/>
    </source>
</evidence>
<evidence type="ECO:0000313" key="6">
    <source>
        <dbReference type="EMBL" id="KDO29571.1"/>
    </source>
</evidence>
<dbReference type="PANTHER" id="PTHR45911:SF7">
    <property type="entry name" value="C2 DOMAIN-CONTAINING PROTEIN"/>
    <property type="match status" value="1"/>
</dbReference>
<gene>
    <name evidence="6" type="ORF">SPRG_05526</name>
</gene>
<dbReference type="PANTHER" id="PTHR45911">
    <property type="entry name" value="C2 DOMAIN-CONTAINING PROTEIN"/>
    <property type="match status" value="1"/>
</dbReference>
<dbReference type="OrthoDB" id="270970at2759"/>
<feature type="domain" description="C2" evidence="5">
    <location>
        <begin position="139"/>
        <end position="263"/>
    </location>
</feature>
<dbReference type="OMA" id="IQVMDED"/>
<dbReference type="RefSeq" id="XP_012199635.1">
    <property type="nucleotide sequence ID" value="XM_012344245.1"/>
</dbReference>
<dbReference type="EMBL" id="KK583205">
    <property type="protein sequence ID" value="KDO29571.1"/>
    <property type="molecule type" value="Genomic_DNA"/>
</dbReference>
<keyword evidence="1" id="KW-0479">Metal-binding</keyword>
<evidence type="ECO:0000256" key="1">
    <source>
        <dbReference type="ARBA" id="ARBA00022723"/>
    </source>
</evidence>
<keyword evidence="2" id="KW-0106">Calcium</keyword>
<dbReference type="InterPro" id="IPR000008">
    <property type="entry name" value="C2_dom"/>
</dbReference>
<keyword evidence="3" id="KW-0175">Coiled coil</keyword>
<feature type="region of interest" description="Disordered" evidence="4">
    <location>
        <begin position="327"/>
        <end position="354"/>
    </location>
</feature>
<proteinExistence type="predicted"/>
<evidence type="ECO:0000256" key="4">
    <source>
        <dbReference type="SAM" id="MobiDB-lite"/>
    </source>
</evidence>
<name>A0A067CSR1_SAPPC</name>
<feature type="coiled-coil region" evidence="3">
    <location>
        <begin position="389"/>
        <end position="416"/>
    </location>
</feature>
<feature type="domain" description="C2" evidence="5">
    <location>
        <begin position="1"/>
        <end position="114"/>
    </location>
</feature>
<dbReference type="GO" id="GO:0046872">
    <property type="term" value="F:metal ion binding"/>
    <property type="evidence" value="ECO:0007669"/>
    <property type="project" value="UniProtKB-KW"/>
</dbReference>
<dbReference type="GeneID" id="24127918"/>
<dbReference type="SUPFAM" id="SSF49562">
    <property type="entry name" value="C2 domain (Calcium/lipid-binding domain, CaLB)"/>
    <property type="match status" value="2"/>
</dbReference>
<dbReference type="PROSITE" id="PS50004">
    <property type="entry name" value="C2"/>
    <property type="match status" value="2"/>
</dbReference>
<dbReference type="CDD" id="cd00030">
    <property type="entry name" value="C2"/>
    <property type="match status" value="2"/>
</dbReference>
<accession>A0A067CSR1</accession>
<keyword evidence="7" id="KW-1185">Reference proteome</keyword>
<reference evidence="6 7" key="1">
    <citation type="journal article" date="2013" name="PLoS Genet.">
        <title>Distinctive expansion of potential virulence genes in the genome of the oomycete fish pathogen Saprolegnia parasitica.</title>
        <authorList>
            <person name="Jiang R.H."/>
            <person name="de Bruijn I."/>
            <person name="Haas B.J."/>
            <person name="Belmonte R."/>
            <person name="Lobach L."/>
            <person name="Christie J."/>
            <person name="van den Ackerveken G."/>
            <person name="Bottin A."/>
            <person name="Bulone V."/>
            <person name="Diaz-Moreno S.M."/>
            <person name="Dumas B."/>
            <person name="Fan L."/>
            <person name="Gaulin E."/>
            <person name="Govers F."/>
            <person name="Grenville-Briggs L.J."/>
            <person name="Horner N.R."/>
            <person name="Levin J.Z."/>
            <person name="Mammella M."/>
            <person name="Meijer H.J."/>
            <person name="Morris P."/>
            <person name="Nusbaum C."/>
            <person name="Oome S."/>
            <person name="Phillips A.J."/>
            <person name="van Rooyen D."/>
            <person name="Rzeszutek E."/>
            <person name="Saraiva M."/>
            <person name="Secombes C.J."/>
            <person name="Seidl M.F."/>
            <person name="Snel B."/>
            <person name="Stassen J.H."/>
            <person name="Sykes S."/>
            <person name="Tripathy S."/>
            <person name="van den Berg H."/>
            <person name="Vega-Arreguin J.C."/>
            <person name="Wawra S."/>
            <person name="Young S.K."/>
            <person name="Zeng Q."/>
            <person name="Dieguez-Uribeondo J."/>
            <person name="Russ C."/>
            <person name="Tyler B.M."/>
            <person name="van West P."/>
        </authorList>
    </citation>
    <scope>NUCLEOTIDE SEQUENCE [LARGE SCALE GENOMIC DNA]</scope>
    <source>
        <strain evidence="6 7">CBS 223.65</strain>
    </source>
</reference>
<evidence type="ECO:0000256" key="2">
    <source>
        <dbReference type="ARBA" id="ARBA00022837"/>
    </source>
</evidence>
<evidence type="ECO:0000256" key="3">
    <source>
        <dbReference type="SAM" id="Coils"/>
    </source>
</evidence>
<feature type="compositionally biased region" description="Pro residues" evidence="4">
    <location>
        <begin position="330"/>
        <end position="345"/>
    </location>
</feature>
<dbReference type="VEuPathDB" id="FungiDB:SPRG_05526"/>
<dbReference type="SMART" id="SM00239">
    <property type="entry name" value="C2"/>
    <property type="match status" value="2"/>
</dbReference>
<feature type="region of interest" description="Disordered" evidence="4">
    <location>
        <begin position="473"/>
        <end position="503"/>
    </location>
</feature>